<evidence type="ECO:0000313" key="2">
    <source>
        <dbReference type="Proteomes" id="UP000579250"/>
    </source>
</evidence>
<dbReference type="Proteomes" id="UP000579250">
    <property type="component" value="Unassembled WGS sequence"/>
</dbReference>
<name>A0A846YWD8_9ACTN</name>
<evidence type="ECO:0000313" key="1">
    <source>
        <dbReference type="EMBL" id="NKZ05240.1"/>
    </source>
</evidence>
<comment type="caution">
    <text evidence="1">The sequence shown here is derived from an EMBL/GenBank/DDBJ whole genome shotgun (WGS) entry which is preliminary data.</text>
</comment>
<dbReference type="InterPro" id="IPR036271">
    <property type="entry name" value="Tet_transcr_reg_TetR-rel_C_sf"/>
</dbReference>
<protein>
    <submittedName>
        <fullName evidence="1">Uncharacterized protein</fullName>
    </submittedName>
</protein>
<keyword evidence="2" id="KW-1185">Reference proteome</keyword>
<reference evidence="1 2" key="1">
    <citation type="submission" date="2020-04" db="EMBL/GenBank/DDBJ databases">
        <title>MicrobeNet Type strains.</title>
        <authorList>
            <person name="Nicholson A.C."/>
        </authorList>
    </citation>
    <scope>NUCLEOTIDE SEQUENCE [LARGE SCALE GENOMIC DNA]</scope>
    <source>
        <strain evidence="1 2">ATCC BAA-277</strain>
    </source>
</reference>
<organism evidence="1 2">
    <name type="scientific">Actinomadura latina</name>
    <dbReference type="NCBI Taxonomy" id="163603"/>
    <lineage>
        <taxon>Bacteria</taxon>
        <taxon>Bacillati</taxon>
        <taxon>Actinomycetota</taxon>
        <taxon>Actinomycetes</taxon>
        <taxon>Streptosporangiales</taxon>
        <taxon>Thermomonosporaceae</taxon>
        <taxon>Actinomadura</taxon>
    </lineage>
</organism>
<dbReference type="RefSeq" id="WP_157438332.1">
    <property type="nucleotide sequence ID" value="NZ_JAAXPI010000019.1"/>
</dbReference>
<gene>
    <name evidence="1" type="ORF">HGB48_16010</name>
</gene>
<dbReference type="AlphaFoldDB" id="A0A846YWD8"/>
<dbReference type="EMBL" id="JAAXPI010000019">
    <property type="protein sequence ID" value="NKZ05240.1"/>
    <property type="molecule type" value="Genomic_DNA"/>
</dbReference>
<proteinExistence type="predicted"/>
<accession>A0A846YWD8</accession>
<sequence>MARVLPGGREPAGDARPRPRFRAYVAQLPRTAGVTADRDRSLRMLLELIRRAKAAGDLHPDIVVEDIALAIMANDGIRAASQRC</sequence>
<dbReference type="SUPFAM" id="SSF48498">
    <property type="entry name" value="Tetracyclin repressor-like, C-terminal domain"/>
    <property type="match status" value="1"/>
</dbReference>